<comment type="caution">
    <text evidence="2">The sequence shown here is derived from an EMBL/GenBank/DDBJ whole genome shotgun (WGS) entry which is preliminary data.</text>
</comment>
<dbReference type="EMBL" id="BLYI01000006">
    <property type="protein sequence ID" value="GFO83949.1"/>
    <property type="molecule type" value="Genomic_DNA"/>
</dbReference>
<keyword evidence="1" id="KW-0812">Transmembrane</keyword>
<accession>A0A916VBE9</accession>
<reference evidence="2" key="1">
    <citation type="submission" date="2020-06" db="EMBL/GenBank/DDBJ databases">
        <title>Characterization of fructooligosaccharide metabolism and fructooligosaccharide-degrading enzymes in human commensal butyrate producers.</title>
        <authorList>
            <person name="Tanno H."/>
            <person name="Fujii T."/>
            <person name="Hirano K."/>
            <person name="Maeno S."/>
            <person name="Tonozuka T."/>
            <person name="Sakamoto M."/>
            <person name="Ohkuma M."/>
            <person name="Tochio T."/>
            <person name="Endo A."/>
        </authorList>
    </citation>
    <scope>NUCLEOTIDE SEQUENCE</scope>
    <source>
        <strain evidence="2">JCM 17466</strain>
    </source>
</reference>
<sequence>MKISRNLKRLLIALVIIGICLVLFYPFTFEKYIRNKQEVQIIVTDSIFQTDTVKDSGQATTFKAGSEGFQKIREILADYQYHYTIKTFINNPQISGDPDEFMMLMLGEDSLILTNGGEILINGRVYRIGYAGGEKAQDMIDEIKAVME</sequence>
<dbReference type="Proteomes" id="UP000613208">
    <property type="component" value="Unassembled WGS sequence"/>
</dbReference>
<proteinExistence type="predicted"/>
<gene>
    <name evidence="2" type="ORF">ANBU17_02960</name>
</gene>
<keyword evidence="1" id="KW-1133">Transmembrane helix</keyword>
<feature type="transmembrane region" description="Helical" evidence="1">
    <location>
        <begin position="7"/>
        <end position="27"/>
    </location>
</feature>
<name>A0A916VBE9_9FIRM</name>
<keyword evidence="1" id="KW-0472">Membrane</keyword>
<dbReference type="RefSeq" id="WP_201309699.1">
    <property type="nucleotide sequence ID" value="NZ_BLYI01000006.1"/>
</dbReference>
<dbReference type="AlphaFoldDB" id="A0A916VBE9"/>
<evidence type="ECO:0000313" key="3">
    <source>
        <dbReference type="Proteomes" id="UP000613208"/>
    </source>
</evidence>
<keyword evidence="3" id="KW-1185">Reference proteome</keyword>
<protein>
    <submittedName>
        <fullName evidence="2">Uncharacterized protein</fullName>
    </submittedName>
</protein>
<organism evidence="2 3">
    <name type="scientific">Anaerostipes butyraticus</name>
    <dbReference type="NCBI Taxonomy" id="645466"/>
    <lineage>
        <taxon>Bacteria</taxon>
        <taxon>Bacillati</taxon>
        <taxon>Bacillota</taxon>
        <taxon>Clostridia</taxon>
        <taxon>Lachnospirales</taxon>
        <taxon>Lachnospiraceae</taxon>
        <taxon>Anaerostipes</taxon>
    </lineage>
</organism>
<evidence type="ECO:0000256" key="1">
    <source>
        <dbReference type="SAM" id="Phobius"/>
    </source>
</evidence>
<evidence type="ECO:0000313" key="2">
    <source>
        <dbReference type="EMBL" id="GFO83949.1"/>
    </source>
</evidence>